<dbReference type="Proteomes" id="UP000243459">
    <property type="component" value="Chromosome 3"/>
</dbReference>
<evidence type="ECO:0000313" key="2">
    <source>
        <dbReference type="Proteomes" id="UP000243459"/>
    </source>
</evidence>
<reference evidence="2" key="1">
    <citation type="journal article" date="2017" name="Nat. Commun.">
        <title>The asparagus genome sheds light on the origin and evolution of a young Y chromosome.</title>
        <authorList>
            <person name="Harkess A."/>
            <person name="Zhou J."/>
            <person name="Xu C."/>
            <person name="Bowers J.E."/>
            <person name="Van der Hulst R."/>
            <person name="Ayyampalayam S."/>
            <person name="Mercati F."/>
            <person name="Riccardi P."/>
            <person name="McKain M.R."/>
            <person name="Kakrana A."/>
            <person name="Tang H."/>
            <person name="Ray J."/>
            <person name="Groenendijk J."/>
            <person name="Arikit S."/>
            <person name="Mathioni S.M."/>
            <person name="Nakano M."/>
            <person name="Shan H."/>
            <person name="Telgmann-Rauber A."/>
            <person name="Kanno A."/>
            <person name="Yue Z."/>
            <person name="Chen H."/>
            <person name="Li W."/>
            <person name="Chen Y."/>
            <person name="Xu X."/>
            <person name="Zhang Y."/>
            <person name="Luo S."/>
            <person name="Chen H."/>
            <person name="Gao J."/>
            <person name="Mao Z."/>
            <person name="Pires J.C."/>
            <person name="Luo M."/>
            <person name="Kudrna D."/>
            <person name="Wing R.A."/>
            <person name="Meyers B.C."/>
            <person name="Yi K."/>
            <person name="Kong H."/>
            <person name="Lavrijsen P."/>
            <person name="Sunseri F."/>
            <person name="Falavigna A."/>
            <person name="Ye Y."/>
            <person name="Leebens-Mack J.H."/>
            <person name="Chen G."/>
        </authorList>
    </citation>
    <scope>NUCLEOTIDE SEQUENCE [LARGE SCALE GENOMIC DNA]</scope>
    <source>
        <strain evidence="2">cv. DH0086</strain>
    </source>
</reference>
<accession>A0A5P1FBB6</accession>
<sequence length="198" mass="22083">MASASTLPPSLPRDSTAPGLKIQFCPPLSNPPKTLTLISSQSLPHPALLLLLLILEREEVRWPPEQAANGFAPDGGAARLESPARIRGCRDLERESLIREIAALRARIQALERGRAMEEVDAEIRARPLLAEDADVRDMVFEEVRVSGRGEEKKENVREVKEMVFEEARVSKDRRVLRKGAEGDDVREMQVSLVFIIS</sequence>
<protein>
    <submittedName>
        <fullName evidence="1">Uncharacterized protein</fullName>
    </submittedName>
</protein>
<dbReference type="AlphaFoldDB" id="A0A5P1FBB6"/>
<gene>
    <name evidence="1" type="ORF">A4U43_C03F1050</name>
</gene>
<evidence type="ECO:0000313" key="1">
    <source>
        <dbReference type="EMBL" id="ONK73931.1"/>
    </source>
</evidence>
<organism evidence="1 2">
    <name type="scientific">Asparagus officinalis</name>
    <name type="common">Garden asparagus</name>
    <dbReference type="NCBI Taxonomy" id="4686"/>
    <lineage>
        <taxon>Eukaryota</taxon>
        <taxon>Viridiplantae</taxon>
        <taxon>Streptophyta</taxon>
        <taxon>Embryophyta</taxon>
        <taxon>Tracheophyta</taxon>
        <taxon>Spermatophyta</taxon>
        <taxon>Magnoliopsida</taxon>
        <taxon>Liliopsida</taxon>
        <taxon>Asparagales</taxon>
        <taxon>Asparagaceae</taxon>
        <taxon>Asparagoideae</taxon>
        <taxon>Asparagus</taxon>
    </lineage>
</organism>
<dbReference type="EMBL" id="CM007383">
    <property type="protein sequence ID" value="ONK73931.1"/>
    <property type="molecule type" value="Genomic_DNA"/>
</dbReference>
<proteinExistence type="predicted"/>
<dbReference type="Gramene" id="ONK73931">
    <property type="protein sequence ID" value="ONK73931"/>
    <property type="gene ID" value="A4U43_C03F1050"/>
</dbReference>
<keyword evidence="2" id="KW-1185">Reference proteome</keyword>
<name>A0A5P1FBB6_ASPOF</name>